<evidence type="ECO:0000313" key="2">
    <source>
        <dbReference type="Proteomes" id="UP000003586"/>
    </source>
</evidence>
<proteinExistence type="predicted"/>
<protein>
    <submittedName>
        <fullName evidence="1">Uncharacterized protein</fullName>
    </submittedName>
</protein>
<dbReference type="HOGENOM" id="CLU_2845351_0_0_10"/>
<reference evidence="1 2" key="1">
    <citation type="submission" date="2013-12" db="EMBL/GenBank/DDBJ databases">
        <authorList>
            <consortium name="DOE Joint Genome Institute"/>
            <person name="Eisen J."/>
            <person name="Huntemann M."/>
            <person name="Han J."/>
            <person name="Chen A."/>
            <person name="Kyrpides N."/>
            <person name="Mavromatis K."/>
            <person name="Markowitz V."/>
            <person name="Palaniappan K."/>
            <person name="Ivanova N."/>
            <person name="Schaumberg A."/>
            <person name="Pati A."/>
            <person name="Liolios K."/>
            <person name="Nordberg H.P."/>
            <person name="Cantor M.N."/>
            <person name="Hua S.X."/>
            <person name="Woyke T."/>
        </authorList>
    </citation>
    <scope>NUCLEOTIDE SEQUENCE [LARGE SCALE GENOMIC DNA]</scope>
    <source>
        <strain evidence="2">DSM 19437</strain>
    </source>
</reference>
<keyword evidence="2" id="KW-1185">Reference proteome</keyword>
<sequence>MFPVIYIPYVSIPLCGTSYGLKNSVVSLNHAATQNDGTVSASGGFVALINPIVNNKTSRHRAFAV</sequence>
<gene>
    <name evidence="1" type="ORF">NIASO_04445</name>
</gene>
<dbReference type="KEGG" id="nso:NIASO_04445"/>
<dbReference type="AlphaFoldDB" id="W0F2J9"/>
<dbReference type="Proteomes" id="UP000003586">
    <property type="component" value="Chromosome"/>
</dbReference>
<name>W0F2J9_9BACT</name>
<evidence type="ECO:0000313" key="1">
    <source>
        <dbReference type="EMBL" id="AHF17242.1"/>
    </source>
</evidence>
<accession>W0F2J9</accession>
<dbReference type="EMBL" id="CP007035">
    <property type="protein sequence ID" value="AHF17242.1"/>
    <property type="molecule type" value="Genomic_DNA"/>
</dbReference>
<organism evidence="1 2">
    <name type="scientific">Niabella soli DSM 19437</name>
    <dbReference type="NCBI Taxonomy" id="929713"/>
    <lineage>
        <taxon>Bacteria</taxon>
        <taxon>Pseudomonadati</taxon>
        <taxon>Bacteroidota</taxon>
        <taxon>Chitinophagia</taxon>
        <taxon>Chitinophagales</taxon>
        <taxon>Chitinophagaceae</taxon>
        <taxon>Niabella</taxon>
    </lineage>
</organism>